<feature type="transmembrane region" description="Helical" evidence="1">
    <location>
        <begin position="337"/>
        <end position="360"/>
    </location>
</feature>
<dbReference type="RefSeq" id="WP_132877482.1">
    <property type="nucleotide sequence ID" value="NZ_SLXQ01000005.1"/>
</dbReference>
<gene>
    <name evidence="2" type="ORF">EV191_10592</name>
</gene>
<keyword evidence="3" id="KW-1185">Reference proteome</keyword>
<dbReference type="Proteomes" id="UP000294911">
    <property type="component" value="Unassembled WGS sequence"/>
</dbReference>
<evidence type="ECO:0000313" key="3">
    <source>
        <dbReference type="Proteomes" id="UP000294911"/>
    </source>
</evidence>
<evidence type="ECO:0008006" key="4">
    <source>
        <dbReference type="Google" id="ProtNLM"/>
    </source>
</evidence>
<keyword evidence="1" id="KW-1133">Transmembrane helix</keyword>
<organism evidence="2 3">
    <name type="scientific">Tamaricihabitans halophyticus</name>
    <dbReference type="NCBI Taxonomy" id="1262583"/>
    <lineage>
        <taxon>Bacteria</taxon>
        <taxon>Bacillati</taxon>
        <taxon>Actinomycetota</taxon>
        <taxon>Actinomycetes</taxon>
        <taxon>Pseudonocardiales</taxon>
        <taxon>Pseudonocardiaceae</taxon>
        <taxon>Tamaricihabitans</taxon>
    </lineage>
</organism>
<feature type="transmembrane region" description="Helical" evidence="1">
    <location>
        <begin position="296"/>
        <end position="317"/>
    </location>
</feature>
<sequence length="450" mass="47927">MVVSPTKPVRQGHRADLIAVAVAAVLLITASVVGVLLNRPDSGVLIHANAPPIYGRLAPHLGPGTPLAVLLLIAVVVWGPTLAARLSWRRLLGAGYLAAVAWTLALAMVDGWQAGIVNRLTHRTEYLHEVPGITDIGVFLRTFVERISLDNPDFWTTHVSGHPPGATLSYVWLDRLGLSGGGAAGLVTILIGCLTAVAVPVTMRELGASEQARASLPFIALFPGAVWVGVSADGLFAGVASLGLALFVFGARRWRPLCLPAGMVLGFALYLSYGLVLFGVLVFVAWLLFRDAASLVLGLAGVASVVVAFALAGFWWYDGYQALVTRYYQGFGGERPYAYWVWANLASVLVVIGPAAVAGMRRVLARLPDSWRVRGFAAKPVVLLCLAALVAILLADLSGLSKAEVERIWLPFAVWLLPATALLPAASARWWLAGQGIVALAVNHLLWIPW</sequence>
<name>A0A4R2QSZ9_9PSEU</name>
<evidence type="ECO:0000256" key="1">
    <source>
        <dbReference type="SAM" id="Phobius"/>
    </source>
</evidence>
<feature type="transmembrane region" description="Helical" evidence="1">
    <location>
        <begin position="214"/>
        <end position="247"/>
    </location>
</feature>
<keyword evidence="1" id="KW-0812">Transmembrane</keyword>
<comment type="caution">
    <text evidence="2">The sequence shown here is derived from an EMBL/GenBank/DDBJ whole genome shotgun (WGS) entry which is preliminary data.</text>
</comment>
<feature type="transmembrane region" description="Helical" evidence="1">
    <location>
        <begin position="91"/>
        <end position="109"/>
    </location>
</feature>
<dbReference type="OrthoDB" id="5242248at2"/>
<feature type="transmembrane region" description="Helical" evidence="1">
    <location>
        <begin position="182"/>
        <end position="202"/>
    </location>
</feature>
<feature type="transmembrane region" description="Helical" evidence="1">
    <location>
        <begin position="17"/>
        <end position="37"/>
    </location>
</feature>
<feature type="transmembrane region" description="Helical" evidence="1">
    <location>
        <begin position="267"/>
        <end position="289"/>
    </location>
</feature>
<feature type="transmembrane region" description="Helical" evidence="1">
    <location>
        <begin position="57"/>
        <end position="79"/>
    </location>
</feature>
<protein>
    <recommendedName>
        <fullName evidence="4">Integral membrane protein</fullName>
    </recommendedName>
</protein>
<feature type="transmembrane region" description="Helical" evidence="1">
    <location>
        <begin position="381"/>
        <end position="401"/>
    </location>
</feature>
<accession>A0A4R2QSZ9</accession>
<evidence type="ECO:0000313" key="2">
    <source>
        <dbReference type="EMBL" id="TCP53030.1"/>
    </source>
</evidence>
<proteinExistence type="predicted"/>
<reference evidence="2 3" key="1">
    <citation type="submission" date="2019-03" db="EMBL/GenBank/DDBJ databases">
        <title>Genomic Encyclopedia of Type Strains, Phase IV (KMG-IV): sequencing the most valuable type-strain genomes for metagenomic binning, comparative biology and taxonomic classification.</title>
        <authorList>
            <person name="Goeker M."/>
        </authorList>
    </citation>
    <scope>NUCLEOTIDE SEQUENCE [LARGE SCALE GENOMIC DNA]</scope>
    <source>
        <strain evidence="2 3">DSM 45765</strain>
    </source>
</reference>
<feature type="transmembrane region" description="Helical" evidence="1">
    <location>
        <begin position="407"/>
        <end position="423"/>
    </location>
</feature>
<dbReference type="AlphaFoldDB" id="A0A4R2QSZ9"/>
<keyword evidence="1" id="KW-0472">Membrane</keyword>
<dbReference type="EMBL" id="SLXQ01000005">
    <property type="protein sequence ID" value="TCP53030.1"/>
    <property type="molecule type" value="Genomic_DNA"/>
</dbReference>